<dbReference type="Pfam" id="PF26071">
    <property type="entry name" value="DUF8028"/>
    <property type="match status" value="1"/>
</dbReference>
<comment type="caution">
    <text evidence="3">The sequence shown here is derived from an EMBL/GenBank/DDBJ whole genome shotgun (WGS) entry which is preliminary data.</text>
</comment>
<keyword evidence="2" id="KW-1133">Transmembrane helix</keyword>
<organism evidence="3 4">
    <name type="scientific">Halobaculum marinum</name>
    <dbReference type="NCBI Taxonomy" id="3031996"/>
    <lineage>
        <taxon>Archaea</taxon>
        <taxon>Methanobacteriati</taxon>
        <taxon>Methanobacteriota</taxon>
        <taxon>Stenosarchaea group</taxon>
        <taxon>Halobacteria</taxon>
        <taxon>Halobacteriales</taxon>
        <taxon>Haloferacaceae</taxon>
        <taxon>Halobaculum</taxon>
    </lineage>
</organism>
<evidence type="ECO:0000313" key="4">
    <source>
        <dbReference type="Proteomes" id="UP001596388"/>
    </source>
</evidence>
<sequence>MTGRAVAFWSAVTLPFASLVVLFGGAVTRVDFLVLLVLVSANVVALYFGRSYALERVENNAYTDGGDDDTGGDAEVAPEESRIER</sequence>
<keyword evidence="4" id="KW-1185">Reference proteome</keyword>
<dbReference type="AlphaFoldDB" id="A0ABD5WXP7"/>
<feature type="transmembrane region" description="Helical" evidence="2">
    <location>
        <begin position="7"/>
        <end position="26"/>
    </location>
</feature>
<keyword evidence="2" id="KW-0472">Membrane</keyword>
<dbReference type="InterPro" id="IPR058341">
    <property type="entry name" value="DUF8028"/>
</dbReference>
<evidence type="ECO:0000313" key="3">
    <source>
        <dbReference type="EMBL" id="MFC7097116.1"/>
    </source>
</evidence>
<feature type="transmembrane region" description="Helical" evidence="2">
    <location>
        <begin position="32"/>
        <end position="49"/>
    </location>
</feature>
<feature type="compositionally biased region" description="Acidic residues" evidence="1">
    <location>
        <begin position="65"/>
        <end position="78"/>
    </location>
</feature>
<dbReference type="Proteomes" id="UP001596388">
    <property type="component" value="Unassembled WGS sequence"/>
</dbReference>
<keyword evidence="2" id="KW-0812">Transmembrane</keyword>
<name>A0ABD5WXP7_9EURY</name>
<proteinExistence type="predicted"/>
<reference evidence="3 4" key="1">
    <citation type="journal article" date="2019" name="Int. J. Syst. Evol. Microbiol.">
        <title>The Global Catalogue of Microorganisms (GCM) 10K type strain sequencing project: providing services to taxonomists for standard genome sequencing and annotation.</title>
        <authorList>
            <consortium name="The Broad Institute Genomics Platform"/>
            <consortium name="The Broad Institute Genome Sequencing Center for Infectious Disease"/>
            <person name="Wu L."/>
            <person name="Ma J."/>
        </authorList>
    </citation>
    <scope>NUCLEOTIDE SEQUENCE [LARGE SCALE GENOMIC DNA]</scope>
    <source>
        <strain evidence="3 4">DT55</strain>
    </source>
</reference>
<feature type="region of interest" description="Disordered" evidence="1">
    <location>
        <begin position="61"/>
        <end position="85"/>
    </location>
</feature>
<evidence type="ECO:0000256" key="1">
    <source>
        <dbReference type="SAM" id="MobiDB-lite"/>
    </source>
</evidence>
<accession>A0ABD5WXP7</accession>
<evidence type="ECO:0000256" key="2">
    <source>
        <dbReference type="SAM" id="Phobius"/>
    </source>
</evidence>
<dbReference type="GeneID" id="79268984"/>
<dbReference type="EMBL" id="JBHTAG010000002">
    <property type="protein sequence ID" value="MFC7097116.1"/>
    <property type="molecule type" value="Genomic_DNA"/>
</dbReference>
<protein>
    <submittedName>
        <fullName evidence="3">Uncharacterized protein</fullName>
    </submittedName>
</protein>
<dbReference type="RefSeq" id="WP_276238408.1">
    <property type="nucleotide sequence ID" value="NZ_CP119989.1"/>
</dbReference>
<gene>
    <name evidence="3" type="ORF">ACFQKD_07340</name>
</gene>